<gene>
    <name evidence="2" type="ORF">RCL2_002174500</name>
</gene>
<dbReference type="PANTHER" id="PTHR19446">
    <property type="entry name" value="REVERSE TRANSCRIPTASES"/>
    <property type="match status" value="1"/>
</dbReference>
<sequence>MISKDIHILALQEISVRKQNALFMFKKFSHRFRFIFDNDPSSLRGCGVGFIIDRQFARHVSKSEGFKGRYLSITLSFRHFSMKIFNVYIKSKVTSADGQLIADLQAKLTTNLRLNDDQDIHSIVLSDFNLSYEKYRQKLLQGKSPSPQEAIFDKLDNEFHFVDVTALLESDASKFTTFDAAVGSSRIDYIWISPGVFNNILSHRISVVDSFTTDHKLVSASLLMPNLSQHRSPTNHKTVFNFKDMSTEQWDEYQKYVELRFTHYNDKLKPTEVNSKWTSIKLAIQDASRYKNAENEYLIPQRTCSFRGSHRIHFSPLYEKLRTILKCIKACRKALKRPSYEFSDLYKESVEIAISYDTTLTVPFASDSTFNVIKLMELKDILTIEYNNDLRESQLQKIKEATIIRESNLDGNQGKVIKSVMEHEVRSIVLDKVIDTDPTTNVDVLLTNPKDIKRKVNDHFQHAAQSVNEPKIIPQEWSDIFEPKHDIDASIYDELMAPSSLEELEAHIHKLPVGKAAGPSRIHNEFIKHLPVSLKSALLDLINDIFIHQQFPVDWNFANLYPIPKPKPWCCIDQGEVISPLLWCIYFDPLLTKLEQMQKGYKISDGSTSIHVPSKAYMDDTTIITDSKENLEVLLTAADSFFELASIKINYDKVELLLRNDSAYDASPINLSFGDKIISIVPKSPKENIRILGVYFNVARCPKYNLRLIRDEIINFTSMIKKKDVTDKIIRFAATAPNIIITNSFFYGLINLYQRQLEEKITSFMIQINNPGLLGIITNLRLNNIQHVLSLLRSPLFGLTTDDFTQYRRFKTQKQLMKRVKKSHLVNLIFLLQEHELSISESPPQIPSRDDNISISFDFERGTNNNTLKPVFAAIDDRDQVSFHAFKLGN</sequence>
<name>A0A8H3M1Q5_9GLOM</name>
<dbReference type="SUPFAM" id="SSF56219">
    <property type="entry name" value="DNase I-like"/>
    <property type="match status" value="1"/>
</dbReference>
<accession>A0A8H3M1Q5</accession>
<dbReference type="Proteomes" id="UP000615446">
    <property type="component" value="Unassembled WGS sequence"/>
</dbReference>
<evidence type="ECO:0000259" key="1">
    <source>
        <dbReference type="Pfam" id="PF00078"/>
    </source>
</evidence>
<feature type="domain" description="Reverse transcriptase" evidence="1">
    <location>
        <begin position="568"/>
        <end position="695"/>
    </location>
</feature>
<dbReference type="AlphaFoldDB" id="A0A8H3M1Q5"/>
<dbReference type="OrthoDB" id="416119at2759"/>
<dbReference type="Gene3D" id="3.60.10.10">
    <property type="entry name" value="Endonuclease/exonuclease/phosphatase"/>
    <property type="match status" value="1"/>
</dbReference>
<proteinExistence type="predicted"/>
<dbReference type="EMBL" id="BLAL01000239">
    <property type="protein sequence ID" value="GES95053.1"/>
    <property type="molecule type" value="Genomic_DNA"/>
</dbReference>
<evidence type="ECO:0000313" key="3">
    <source>
        <dbReference type="Proteomes" id="UP000615446"/>
    </source>
</evidence>
<comment type="caution">
    <text evidence="2">The sequence shown here is derived from an EMBL/GenBank/DDBJ whole genome shotgun (WGS) entry which is preliminary data.</text>
</comment>
<protein>
    <submittedName>
        <fullName evidence="2">Retrovirus-related protein</fullName>
    </submittedName>
</protein>
<dbReference type="InterPro" id="IPR036691">
    <property type="entry name" value="Endo/exonu/phosph_ase_sf"/>
</dbReference>
<reference evidence="2" key="1">
    <citation type="submission" date="2019-10" db="EMBL/GenBank/DDBJ databases">
        <title>Conservation and host-specific expression of non-tandemly repeated heterogenous ribosome RNA gene in arbuscular mycorrhizal fungi.</title>
        <authorList>
            <person name="Maeda T."/>
            <person name="Kobayashi Y."/>
            <person name="Nakagawa T."/>
            <person name="Ezawa T."/>
            <person name="Yamaguchi K."/>
            <person name="Bino T."/>
            <person name="Nishimoto Y."/>
            <person name="Shigenobu S."/>
            <person name="Kawaguchi M."/>
        </authorList>
    </citation>
    <scope>NUCLEOTIDE SEQUENCE</scope>
    <source>
        <strain evidence="2">HR1</strain>
    </source>
</reference>
<dbReference type="InterPro" id="IPR000477">
    <property type="entry name" value="RT_dom"/>
</dbReference>
<organism evidence="2 3">
    <name type="scientific">Rhizophagus clarus</name>
    <dbReference type="NCBI Taxonomy" id="94130"/>
    <lineage>
        <taxon>Eukaryota</taxon>
        <taxon>Fungi</taxon>
        <taxon>Fungi incertae sedis</taxon>
        <taxon>Mucoromycota</taxon>
        <taxon>Glomeromycotina</taxon>
        <taxon>Glomeromycetes</taxon>
        <taxon>Glomerales</taxon>
        <taxon>Glomeraceae</taxon>
        <taxon>Rhizophagus</taxon>
    </lineage>
</organism>
<dbReference type="Pfam" id="PF00078">
    <property type="entry name" value="RVT_1"/>
    <property type="match status" value="1"/>
</dbReference>
<evidence type="ECO:0000313" key="2">
    <source>
        <dbReference type="EMBL" id="GES95053.1"/>
    </source>
</evidence>